<dbReference type="EMBL" id="QKKF02005135">
    <property type="protein sequence ID" value="RZF46988.1"/>
    <property type="molecule type" value="Genomic_DNA"/>
</dbReference>
<dbReference type="PANTHER" id="PTHR46917">
    <property type="entry name" value="MORN REPEAT-CONTAINING PROTEIN 2"/>
    <property type="match status" value="1"/>
</dbReference>
<dbReference type="Proteomes" id="UP000291343">
    <property type="component" value="Unassembled WGS sequence"/>
</dbReference>
<accession>A0A482XNM8</accession>
<dbReference type="SUPFAM" id="SSF82185">
    <property type="entry name" value="Histone H3 K4-specific methyltransferase SET7/9 N-terminal domain"/>
    <property type="match status" value="1"/>
</dbReference>
<proteinExistence type="predicted"/>
<dbReference type="InterPro" id="IPR052849">
    <property type="entry name" value="MORN_repeat_protein"/>
</dbReference>
<name>A0A482XNM8_LAOST</name>
<dbReference type="PANTHER" id="PTHR46917:SF1">
    <property type="entry name" value="MORN REPEAT-CONTAINING PROTEIN 2"/>
    <property type="match status" value="1"/>
</dbReference>
<dbReference type="InParanoid" id="A0A482XNM8"/>
<dbReference type="STRING" id="195883.A0A482XNM8"/>
<organism evidence="1 2">
    <name type="scientific">Laodelphax striatellus</name>
    <name type="common">Small brown planthopper</name>
    <name type="synonym">Delphax striatella</name>
    <dbReference type="NCBI Taxonomy" id="195883"/>
    <lineage>
        <taxon>Eukaryota</taxon>
        <taxon>Metazoa</taxon>
        <taxon>Ecdysozoa</taxon>
        <taxon>Arthropoda</taxon>
        <taxon>Hexapoda</taxon>
        <taxon>Insecta</taxon>
        <taxon>Pterygota</taxon>
        <taxon>Neoptera</taxon>
        <taxon>Paraneoptera</taxon>
        <taxon>Hemiptera</taxon>
        <taxon>Auchenorrhyncha</taxon>
        <taxon>Fulgoroidea</taxon>
        <taxon>Delphacidae</taxon>
        <taxon>Criomorphinae</taxon>
        <taxon>Laodelphax</taxon>
    </lineage>
</organism>
<dbReference type="OrthoDB" id="437960at2759"/>
<sequence>MTEINENVTPLKTSTECVDRGLFKFQNGDCYLGCFTANNKRELYREGFGKYFCNRPNGESYCGLWKKDNLISAKSITYKNKHTYKGELSNMRMVGEGIYTIPSIGDLHIVFEDNKPTDEIDLIDVNGYCWKGQCENDGVILYPLNHFKIFRKDSIIKRHSETKIQADAD</sequence>
<comment type="caution">
    <text evidence="1">The sequence shown here is derived from an EMBL/GenBank/DDBJ whole genome shotgun (WGS) entry which is preliminary data.</text>
</comment>
<evidence type="ECO:0000313" key="1">
    <source>
        <dbReference type="EMBL" id="RZF46988.1"/>
    </source>
</evidence>
<dbReference type="SMR" id="A0A482XNM8"/>
<evidence type="ECO:0000313" key="2">
    <source>
        <dbReference type="Proteomes" id="UP000291343"/>
    </source>
</evidence>
<reference evidence="1 2" key="1">
    <citation type="journal article" date="2017" name="Gigascience">
        <title>Genome sequence of the small brown planthopper, Laodelphax striatellus.</title>
        <authorList>
            <person name="Zhu J."/>
            <person name="Jiang F."/>
            <person name="Wang X."/>
            <person name="Yang P."/>
            <person name="Bao Y."/>
            <person name="Zhao W."/>
            <person name="Wang W."/>
            <person name="Lu H."/>
            <person name="Wang Q."/>
            <person name="Cui N."/>
            <person name="Li J."/>
            <person name="Chen X."/>
            <person name="Luo L."/>
            <person name="Yu J."/>
            <person name="Kang L."/>
            <person name="Cui F."/>
        </authorList>
    </citation>
    <scope>NUCLEOTIDE SEQUENCE [LARGE SCALE GENOMIC DNA]</scope>
    <source>
        <strain evidence="1">Lst14</strain>
    </source>
</reference>
<protein>
    <submittedName>
        <fullName evidence="1">Uncharacterized protein</fullName>
    </submittedName>
</protein>
<dbReference type="AlphaFoldDB" id="A0A482XNM8"/>
<gene>
    <name evidence="1" type="ORF">LSTR_LSTR011851</name>
</gene>
<keyword evidence="2" id="KW-1185">Reference proteome</keyword>